<dbReference type="SUPFAM" id="SSF74653">
    <property type="entry name" value="TolA/TonB C-terminal domain"/>
    <property type="match status" value="1"/>
</dbReference>
<evidence type="ECO:0000256" key="2">
    <source>
        <dbReference type="SAM" id="MobiDB-lite"/>
    </source>
</evidence>
<protein>
    <submittedName>
        <fullName evidence="3">Cell envelope integrity protein TolA</fullName>
    </submittedName>
</protein>
<feature type="coiled-coil region" evidence="1">
    <location>
        <begin position="119"/>
        <end position="216"/>
    </location>
</feature>
<dbReference type="AlphaFoldDB" id="A0A2W5KRM9"/>
<evidence type="ECO:0000313" key="3">
    <source>
        <dbReference type="EMBL" id="PZQ18524.1"/>
    </source>
</evidence>
<evidence type="ECO:0000256" key="1">
    <source>
        <dbReference type="SAM" id="Coils"/>
    </source>
</evidence>
<dbReference type="EMBL" id="QFPO01000003">
    <property type="protein sequence ID" value="PZQ18524.1"/>
    <property type="molecule type" value="Genomic_DNA"/>
</dbReference>
<sequence>MESSGDKLRALLLALALHLLCALALFGGLWWTQETRPVVMPGPVIEAVLVGPTAAPAPSGTRAPTPRPAQPKPEPPTPEPPKQPPPQPESPKPEQPKPAEAAPPPPPPDRQDVIERERIAALAQEKAEQEKKEQQERVRREQILLEEQEREQQRQLEEVRKKREAAEKKLRDEQARMKKLEADRKAMAQAAEAERAKAAQAAAAEAEQRAAQAQTGAGGQDNDLAARYAAAIQVAVTSSWNRPDSAQAGLRCALQIKQIPGGDVISVQVVSPCNADAPTRASIEQAVMRAAPLPYQGYENVFQRQITFNFKYDG</sequence>
<accession>A0A2W5KRM9</accession>
<keyword evidence="1" id="KW-0175">Coiled coil</keyword>
<dbReference type="Pfam" id="PF13103">
    <property type="entry name" value="TonB_2"/>
    <property type="match status" value="1"/>
</dbReference>
<dbReference type="NCBIfam" id="TIGR02794">
    <property type="entry name" value="tolA_full"/>
    <property type="match status" value="1"/>
</dbReference>
<feature type="region of interest" description="Disordered" evidence="2">
    <location>
        <begin position="55"/>
        <end position="111"/>
    </location>
</feature>
<organism evidence="3 4">
    <name type="scientific">Rhodanobacter denitrificans</name>
    <dbReference type="NCBI Taxonomy" id="666685"/>
    <lineage>
        <taxon>Bacteria</taxon>
        <taxon>Pseudomonadati</taxon>
        <taxon>Pseudomonadota</taxon>
        <taxon>Gammaproteobacteria</taxon>
        <taxon>Lysobacterales</taxon>
        <taxon>Rhodanobacteraceae</taxon>
        <taxon>Rhodanobacter</taxon>
    </lineage>
</organism>
<gene>
    <name evidence="3" type="primary">tolA</name>
    <name evidence="3" type="ORF">DI564_04290</name>
</gene>
<comment type="caution">
    <text evidence="3">The sequence shown here is derived from an EMBL/GenBank/DDBJ whole genome shotgun (WGS) entry which is preliminary data.</text>
</comment>
<reference evidence="3 4" key="1">
    <citation type="submission" date="2017-08" db="EMBL/GenBank/DDBJ databases">
        <title>Infants hospitalized years apart are colonized by the same room-sourced microbial strains.</title>
        <authorList>
            <person name="Brooks B."/>
            <person name="Olm M.R."/>
            <person name="Firek B.A."/>
            <person name="Baker R."/>
            <person name="Thomas B.C."/>
            <person name="Morowitz M.J."/>
            <person name="Banfield J.F."/>
        </authorList>
    </citation>
    <scope>NUCLEOTIDE SEQUENCE [LARGE SCALE GENOMIC DNA]</scope>
    <source>
        <strain evidence="3">S2_005_003_R2_42</strain>
    </source>
</reference>
<proteinExistence type="predicted"/>
<dbReference type="GO" id="GO:0016020">
    <property type="term" value="C:membrane"/>
    <property type="evidence" value="ECO:0007669"/>
    <property type="project" value="InterPro"/>
</dbReference>
<dbReference type="Proteomes" id="UP000249046">
    <property type="component" value="Unassembled WGS sequence"/>
</dbReference>
<dbReference type="GO" id="GO:0043213">
    <property type="term" value="P:bacteriocin transport"/>
    <property type="evidence" value="ECO:0007669"/>
    <property type="project" value="InterPro"/>
</dbReference>
<evidence type="ECO:0000313" key="4">
    <source>
        <dbReference type="Proteomes" id="UP000249046"/>
    </source>
</evidence>
<dbReference type="InterPro" id="IPR014161">
    <property type="entry name" value="Tol-Pal_TolA"/>
</dbReference>
<dbReference type="GO" id="GO:0019534">
    <property type="term" value="F:toxin transmembrane transporter activity"/>
    <property type="evidence" value="ECO:0007669"/>
    <property type="project" value="InterPro"/>
</dbReference>
<dbReference type="Gene3D" id="3.30.1150.10">
    <property type="match status" value="1"/>
</dbReference>
<name>A0A2W5KRM9_9GAMM</name>
<feature type="compositionally biased region" description="Pro residues" evidence="2">
    <location>
        <begin position="65"/>
        <end position="90"/>
    </location>
</feature>